<proteinExistence type="predicted"/>
<name>A0A0F9HLA2_9ZZZZ</name>
<comment type="caution">
    <text evidence="1">The sequence shown here is derived from an EMBL/GenBank/DDBJ whole genome shotgun (WGS) entry which is preliminary data.</text>
</comment>
<dbReference type="EMBL" id="LAZR01024210">
    <property type="protein sequence ID" value="KKL75927.1"/>
    <property type="molecule type" value="Genomic_DNA"/>
</dbReference>
<evidence type="ECO:0000313" key="1">
    <source>
        <dbReference type="EMBL" id="KKL75927.1"/>
    </source>
</evidence>
<dbReference type="AlphaFoldDB" id="A0A0F9HLA2"/>
<gene>
    <name evidence="1" type="ORF">LCGC14_2049980</name>
</gene>
<organism evidence="1">
    <name type="scientific">marine sediment metagenome</name>
    <dbReference type="NCBI Taxonomy" id="412755"/>
    <lineage>
        <taxon>unclassified sequences</taxon>
        <taxon>metagenomes</taxon>
        <taxon>ecological metagenomes</taxon>
    </lineage>
</organism>
<sequence length="45" mass="5118">MSEPFDVVVNERTHMVVHRTTGRCLGAVGSNYYRCWVFPLYTPAG</sequence>
<accession>A0A0F9HLA2</accession>
<reference evidence="1" key="1">
    <citation type="journal article" date="2015" name="Nature">
        <title>Complex archaea that bridge the gap between prokaryotes and eukaryotes.</title>
        <authorList>
            <person name="Spang A."/>
            <person name="Saw J.H."/>
            <person name="Jorgensen S.L."/>
            <person name="Zaremba-Niedzwiedzka K."/>
            <person name="Martijn J."/>
            <person name="Lind A.E."/>
            <person name="van Eijk R."/>
            <person name="Schleper C."/>
            <person name="Guy L."/>
            <person name="Ettema T.J."/>
        </authorList>
    </citation>
    <scope>NUCLEOTIDE SEQUENCE</scope>
</reference>
<feature type="non-terminal residue" evidence="1">
    <location>
        <position position="45"/>
    </location>
</feature>
<protein>
    <submittedName>
        <fullName evidence="1">Uncharacterized protein</fullName>
    </submittedName>
</protein>